<dbReference type="Gene3D" id="3.40.50.300">
    <property type="entry name" value="P-loop containing nucleotide triphosphate hydrolases"/>
    <property type="match status" value="1"/>
</dbReference>
<dbReference type="PROSITE" id="PS00676">
    <property type="entry name" value="SIGMA54_INTERACT_2"/>
    <property type="match status" value="1"/>
</dbReference>
<dbReference type="Gene3D" id="1.10.8.60">
    <property type="match status" value="1"/>
</dbReference>
<name>F6CVH9_MARPP</name>
<sequence length="451" mass="49895">MKTAPKLFLQIQQPELATELLALPSLRQFELTISQQGHCWLAQLADSQCDLAIIEANAEQQNQLQALSQSSVLDKVQCLFLSQGEPSMIMDHLMGQGAGVHYRAPFNFTQLKANLDELFWALDPSPQAPSPQTSYLDQFGLLVGSSPCMHQLYRTLRKVAATNANTFLIGESGTGKELVANTLHLFSQRSDQAFIAVNCAALSPELIDSELFGHVKGAFTGAHKDHIGVFEQAEGGTLFLDEVTEMPYEHQAKLLRVLESGEYRPVGSQSFKQAKVRVVAATNRTPKDAIDEEKFREDLYFRLAHFPIQVPPLRNRQGDAVGLAQHFLAYRNTQDHSNKALSSQAINKIAQYQWPGNVRELKHTIERAFILAEQTILPEHIVTGGLADAASDSQSHIPAGMPLEDIEKMAILKTLADNQGNRNNTAQQLGISVKTLYNKLDKYGTDSLAHV</sequence>
<feature type="domain" description="Sigma-54 factor interaction" evidence="6">
    <location>
        <begin position="142"/>
        <end position="370"/>
    </location>
</feature>
<keyword evidence="3" id="KW-0805">Transcription regulation</keyword>
<proteinExistence type="predicted"/>
<dbReference type="InterPro" id="IPR025943">
    <property type="entry name" value="Sigma_54_int_dom_ATP-bd_2"/>
</dbReference>
<keyword evidence="1" id="KW-0547">Nucleotide-binding</keyword>
<dbReference type="EMBL" id="CP002771">
    <property type="protein sequence ID" value="AEF55356.1"/>
    <property type="molecule type" value="Genomic_DNA"/>
</dbReference>
<dbReference type="Pfam" id="PF02954">
    <property type="entry name" value="HTH_8"/>
    <property type="match status" value="1"/>
</dbReference>
<dbReference type="InterPro" id="IPR003593">
    <property type="entry name" value="AAA+_ATPase"/>
</dbReference>
<dbReference type="InterPro" id="IPR002078">
    <property type="entry name" value="Sigma_54_int"/>
</dbReference>
<keyword evidence="5" id="KW-0804">Transcription</keyword>
<dbReference type="InterPro" id="IPR027417">
    <property type="entry name" value="P-loop_NTPase"/>
</dbReference>
<keyword evidence="8" id="KW-1185">Reference proteome</keyword>
<dbReference type="InterPro" id="IPR002197">
    <property type="entry name" value="HTH_Fis"/>
</dbReference>
<keyword evidence="2" id="KW-0067">ATP-binding</keyword>
<dbReference type="PANTHER" id="PTHR32071">
    <property type="entry name" value="TRANSCRIPTIONAL REGULATORY PROTEIN"/>
    <property type="match status" value="1"/>
</dbReference>
<dbReference type="RefSeq" id="WP_013796831.1">
    <property type="nucleotide sequence ID" value="NC_015559.1"/>
</dbReference>
<dbReference type="STRING" id="491952.Mar181_2320"/>
<dbReference type="AlphaFoldDB" id="F6CVH9"/>
<evidence type="ECO:0000256" key="5">
    <source>
        <dbReference type="ARBA" id="ARBA00023163"/>
    </source>
</evidence>
<evidence type="ECO:0000256" key="2">
    <source>
        <dbReference type="ARBA" id="ARBA00022840"/>
    </source>
</evidence>
<dbReference type="Pfam" id="PF00158">
    <property type="entry name" value="Sigma54_activat"/>
    <property type="match status" value="1"/>
</dbReference>
<dbReference type="SMART" id="SM00382">
    <property type="entry name" value="AAA"/>
    <property type="match status" value="1"/>
</dbReference>
<dbReference type="InterPro" id="IPR025944">
    <property type="entry name" value="Sigma_54_int_dom_CS"/>
</dbReference>
<evidence type="ECO:0000256" key="1">
    <source>
        <dbReference type="ARBA" id="ARBA00022741"/>
    </source>
</evidence>
<dbReference type="GO" id="GO:0043565">
    <property type="term" value="F:sequence-specific DNA binding"/>
    <property type="evidence" value="ECO:0007669"/>
    <property type="project" value="InterPro"/>
</dbReference>
<evidence type="ECO:0000256" key="4">
    <source>
        <dbReference type="ARBA" id="ARBA00023125"/>
    </source>
</evidence>
<dbReference type="PROSITE" id="PS50045">
    <property type="entry name" value="SIGMA54_INTERACT_4"/>
    <property type="match status" value="1"/>
</dbReference>
<keyword evidence="4" id="KW-0238">DNA-binding</keyword>
<dbReference type="GO" id="GO:0006355">
    <property type="term" value="P:regulation of DNA-templated transcription"/>
    <property type="evidence" value="ECO:0007669"/>
    <property type="project" value="InterPro"/>
</dbReference>
<dbReference type="KEGG" id="mpc:Mar181_2320"/>
<dbReference type="OrthoDB" id="9804019at2"/>
<evidence type="ECO:0000256" key="3">
    <source>
        <dbReference type="ARBA" id="ARBA00023015"/>
    </source>
</evidence>
<dbReference type="CDD" id="cd00009">
    <property type="entry name" value="AAA"/>
    <property type="match status" value="1"/>
</dbReference>
<dbReference type="HOGENOM" id="CLU_000445_0_6_6"/>
<dbReference type="GO" id="GO:0005524">
    <property type="term" value="F:ATP binding"/>
    <property type="evidence" value="ECO:0007669"/>
    <property type="project" value="UniProtKB-KW"/>
</dbReference>
<dbReference type="InterPro" id="IPR009057">
    <property type="entry name" value="Homeodomain-like_sf"/>
</dbReference>
<accession>F6CVH9</accession>
<dbReference type="SUPFAM" id="SSF46689">
    <property type="entry name" value="Homeodomain-like"/>
    <property type="match status" value="1"/>
</dbReference>
<reference evidence="7 8" key="1">
    <citation type="journal article" date="2012" name="Stand. Genomic Sci.">
        <title>Complete genome sequence of Marinomonas posidonica type strain (IVIA-Po-181(T)).</title>
        <authorList>
            <person name="Lucas-Elio P."/>
            <person name="Goodwin L."/>
            <person name="Woyke T."/>
            <person name="Pitluck S."/>
            <person name="Nolan M."/>
            <person name="Kyrpides N.C."/>
            <person name="Detter J.C."/>
            <person name="Copeland A."/>
            <person name="Lu M."/>
            <person name="Bruce D."/>
            <person name="Detter C."/>
            <person name="Tapia R."/>
            <person name="Han S."/>
            <person name="Land M.L."/>
            <person name="Ivanova N."/>
            <person name="Mikhailova N."/>
            <person name="Johnston A.W."/>
            <person name="Sanchez-Amat A."/>
        </authorList>
    </citation>
    <scope>NUCLEOTIDE SEQUENCE [LARGE SCALE GENOMIC DNA]</scope>
    <source>
        <strain evidence="8">CECT 7376 / NCIMB 14433 / IVIA-Po-181</strain>
    </source>
</reference>
<dbReference type="PRINTS" id="PR01590">
    <property type="entry name" value="HTHFIS"/>
</dbReference>
<dbReference type="eggNOG" id="COG2204">
    <property type="taxonomic scope" value="Bacteria"/>
</dbReference>
<protein>
    <submittedName>
        <fullName evidence="7">Sigma54 specific transcriptional regulator, Fis family</fullName>
    </submittedName>
</protein>
<dbReference type="InterPro" id="IPR058031">
    <property type="entry name" value="AAA_lid_NorR"/>
</dbReference>
<gene>
    <name evidence="7" type="ordered locus">Mar181_2320</name>
</gene>
<evidence type="ECO:0000259" key="6">
    <source>
        <dbReference type="PROSITE" id="PS50045"/>
    </source>
</evidence>
<dbReference type="Proteomes" id="UP000009230">
    <property type="component" value="Chromosome"/>
</dbReference>
<dbReference type="FunFam" id="3.40.50.300:FF:000006">
    <property type="entry name" value="DNA-binding transcriptional regulator NtrC"/>
    <property type="match status" value="1"/>
</dbReference>
<evidence type="ECO:0000313" key="7">
    <source>
        <dbReference type="EMBL" id="AEF55356.1"/>
    </source>
</evidence>
<dbReference type="PANTHER" id="PTHR32071:SF117">
    <property type="entry name" value="PTS-DEPENDENT DIHYDROXYACETONE KINASE OPERON REGULATORY PROTEIN-RELATED"/>
    <property type="match status" value="1"/>
</dbReference>
<organism evidence="7 8">
    <name type="scientific">Marinomonas posidonica (strain CECT 7376 / NCIMB 14433 / IVIA-Po-181)</name>
    <dbReference type="NCBI Taxonomy" id="491952"/>
    <lineage>
        <taxon>Bacteria</taxon>
        <taxon>Pseudomonadati</taxon>
        <taxon>Pseudomonadota</taxon>
        <taxon>Gammaproteobacteria</taxon>
        <taxon>Oceanospirillales</taxon>
        <taxon>Oceanospirillaceae</taxon>
        <taxon>Marinomonas</taxon>
    </lineage>
</organism>
<dbReference type="Gene3D" id="1.10.10.60">
    <property type="entry name" value="Homeodomain-like"/>
    <property type="match status" value="1"/>
</dbReference>
<dbReference type="SUPFAM" id="SSF52540">
    <property type="entry name" value="P-loop containing nucleoside triphosphate hydrolases"/>
    <property type="match status" value="1"/>
</dbReference>
<dbReference type="PROSITE" id="PS00688">
    <property type="entry name" value="SIGMA54_INTERACT_3"/>
    <property type="match status" value="1"/>
</dbReference>
<evidence type="ECO:0000313" key="8">
    <source>
        <dbReference type="Proteomes" id="UP000009230"/>
    </source>
</evidence>
<dbReference type="Pfam" id="PF25601">
    <property type="entry name" value="AAA_lid_14"/>
    <property type="match status" value="1"/>
</dbReference>